<sequence length="226" mass="25784">MKKLIVSIVVLSLLSTGSAMNSSLSEALSDAETKSAQQSQIIQDKIFKLSDQTLNDAIALARDDDTVLQSFERSRYLPSATDKMNHDQPEVKLITPYLLIVRKAYMKFENDEDFSLTEAKKVVDDYENLLLIFFEVTAKGDEIDFARKVDISLKQGSTVLHPYVIINKDNDAVESENWPNSPAYINRLFVPFDIFEINYAQDAELIYQYGSKKDTVRYKVDFSKIK</sequence>
<gene>
    <name evidence="2" type="ORF">HPT30_25295</name>
</gene>
<dbReference type="AlphaFoldDB" id="A0A850F0R7"/>
<proteinExistence type="predicted"/>
<dbReference type="EMBL" id="JABWCS010000220">
    <property type="protein sequence ID" value="NUU63671.1"/>
    <property type="molecule type" value="Genomic_DNA"/>
</dbReference>
<organism evidence="2 3">
    <name type="scientific">Paenibacillus agri</name>
    <dbReference type="NCBI Taxonomy" id="2744309"/>
    <lineage>
        <taxon>Bacteria</taxon>
        <taxon>Bacillati</taxon>
        <taxon>Bacillota</taxon>
        <taxon>Bacilli</taxon>
        <taxon>Bacillales</taxon>
        <taxon>Paenibacillaceae</taxon>
        <taxon>Paenibacillus</taxon>
    </lineage>
</organism>
<feature type="chain" id="PRO_5032435380" evidence="1">
    <location>
        <begin position="22"/>
        <end position="226"/>
    </location>
</feature>
<name>A0A850F0R7_9BACL</name>
<evidence type="ECO:0000313" key="2">
    <source>
        <dbReference type="EMBL" id="NUU63671.1"/>
    </source>
</evidence>
<keyword evidence="1" id="KW-0732">Signal</keyword>
<keyword evidence="3" id="KW-1185">Reference proteome</keyword>
<evidence type="ECO:0000256" key="1">
    <source>
        <dbReference type="SAM" id="SignalP"/>
    </source>
</evidence>
<accession>A0A850F0R7</accession>
<dbReference type="Proteomes" id="UP000564806">
    <property type="component" value="Unassembled WGS sequence"/>
</dbReference>
<reference evidence="2" key="1">
    <citation type="submission" date="2020-06" db="EMBL/GenBank/DDBJ databases">
        <title>Paenibacillus sp. nov., isolated from soil.</title>
        <authorList>
            <person name="Seo Y.L."/>
        </authorList>
    </citation>
    <scope>NUCLEOTIDE SEQUENCE [LARGE SCALE GENOMIC DNA]</scope>
    <source>
        <strain evidence="2">JW14</strain>
    </source>
</reference>
<protein>
    <submittedName>
        <fullName evidence="2">Uncharacterized protein</fullName>
    </submittedName>
</protein>
<evidence type="ECO:0000313" key="3">
    <source>
        <dbReference type="Proteomes" id="UP000564806"/>
    </source>
</evidence>
<comment type="caution">
    <text evidence="2">The sequence shown here is derived from an EMBL/GenBank/DDBJ whole genome shotgun (WGS) entry which is preliminary data.</text>
</comment>
<feature type="signal peptide" evidence="1">
    <location>
        <begin position="1"/>
        <end position="21"/>
    </location>
</feature>
<dbReference type="RefSeq" id="WP_175374074.1">
    <property type="nucleotide sequence ID" value="NZ_JABWCS010000220.1"/>
</dbReference>